<evidence type="ECO:0000313" key="2">
    <source>
        <dbReference type="Proteomes" id="UP000318815"/>
    </source>
</evidence>
<reference evidence="1 2" key="1">
    <citation type="submission" date="2019-08" db="EMBL/GenBank/DDBJ databases">
        <title>Whole genome sequencing of chitin degrading bacteria Chitinophaga pinensis YS16.</title>
        <authorList>
            <person name="Singh R.P."/>
            <person name="Manchanda G."/>
            <person name="Maurya I.K."/>
            <person name="Joshi N.K."/>
            <person name="Srivastava A.K."/>
        </authorList>
    </citation>
    <scope>NUCLEOTIDE SEQUENCE [LARGE SCALE GENOMIC DNA]</scope>
    <source>
        <strain evidence="1 2">YS-16</strain>
    </source>
</reference>
<accession>A0A5C6LUF1</accession>
<protein>
    <submittedName>
        <fullName evidence="1">Uncharacterized protein</fullName>
    </submittedName>
</protein>
<dbReference type="RefSeq" id="WP_146304724.1">
    <property type="nucleotide sequence ID" value="NZ_VOHS01000006.1"/>
</dbReference>
<proteinExistence type="predicted"/>
<dbReference type="Proteomes" id="UP000318815">
    <property type="component" value="Unassembled WGS sequence"/>
</dbReference>
<name>A0A5C6LUF1_9BACT</name>
<gene>
    <name evidence="1" type="ORF">FEF09_08595</name>
</gene>
<evidence type="ECO:0000313" key="1">
    <source>
        <dbReference type="EMBL" id="TWW01015.1"/>
    </source>
</evidence>
<dbReference type="AlphaFoldDB" id="A0A5C6LUF1"/>
<sequence length="81" mass="9078">MDVIVDIQRAFMKELQQKLDNPKASAIAREGISLFSWAVNEMIKGRKIVSLDQEQGTYVGITSPLLRKVKPAPKPEQHSSN</sequence>
<organism evidence="1 2">
    <name type="scientific">Chitinophaga pinensis</name>
    <dbReference type="NCBI Taxonomy" id="79329"/>
    <lineage>
        <taxon>Bacteria</taxon>
        <taxon>Pseudomonadati</taxon>
        <taxon>Bacteroidota</taxon>
        <taxon>Chitinophagia</taxon>
        <taxon>Chitinophagales</taxon>
        <taxon>Chitinophagaceae</taxon>
        <taxon>Chitinophaga</taxon>
    </lineage>
</organism>
<comment type="caution">
    <text evidence="1">The sequence shown here is derived from an EMBL/GenBank/DDBJ whole genome shotgun (WGS) entry which is preliminary data.</text>
</comment>
<keyword evidence="2" id="KW-1185">Reference proteome</keyword>
<dbReference type="EMBL" id="VOHS01000006">
    <property type="protein sequence ID" value="TWW01015.1"/>
    <property type="molecule type" value="Genomic_DNA"/>
</dbReference>
<dbReference type="OrthoDB" id="679941at2"/>